<name>A0A285J5Y3_9RHOB</name>
<feature type="domain" description="Glycosyl transferase family 1" evidence="4">
    <location>
        <begin position="158"/>
        <end position="330"/>
    </location>
</feature>
<proteinExistence type="inferred from homology"/>
<keyword evidence="2 6" id="KW-0328">Glycosyltransferase</keyword>
<keyword evidence="3 6" id="KW-0808">Transferase</keyword>
<evidence type="ECO:0000313" key="8">
    <source>
        <dbReference type="Proteomes" id="UP000231702"/>
    </source>
</evidence>
<dbReference type="Pfam" id="PF00534">
    <property type="entry name" value="Glycos_transf_1"/>
    <property type="match status" value="1"/>
</dbReference>
<gene>
    <name evidence="5" type="ORF">CVM39_07595</name>
    <name evidence="6" type="ORF">SAMN06297129_2842</name>
</gene>
<reference evidence="6 7" key="1">
    <citation type="submission" date="2017-09" db="EMBL/GenBank/DDBJ databases">
        <authorList>
            <person name="Ehlers B."/>
            <person name="Leendertz F.H."/>
        </authorList>
    </citation>
    <scope>NUCLEOTIDE SEQUENCE [LARGE SCALE GENOMIC DNA]</scope>
    <source>
        <strain evidence="6 7">CGMCC 1.12662</strain>
    </source>
</reference>
<keyword evidence="8" id="KW-1185">Reference proteome</keyword>
<organism evidence="6 7">
    <name type="scientific">Pseudooceanicola antarcticus</name>
    <dbReference type="NCBI Taxonomy" id="1247613"/>
    <lineage>
        <taxon>Bacteria</taxon>
        <taxon>Pseudomonadati</taxon>
        <taxon>Pseudomonadota</taxon>
        <taxon>Alphaproteobacteria</taxon>
        <taxon>Rhodobacterales</taxon>
        <taxon>Paracoccaceae</taxon>
        <taxon>Pseudooceanicola</taxon>
    </lineage>
</organism>
<dbReference type="GO" id="GO:0016757">
    <property type="term" value="F:glycosyltransferase activity"/>
    <property type="evidence" value="ECO:0007669"/>
    <property type="project" value="UniProtKB-KW"/>
</dbReference>
<evidence type="ECO:0000256" key="1">
    <source>
        <dbReference type="ARBA" id="ARBA00009481"/>
    </source>
</evidence>
<evidence type="ECO:0000259" key="4">
    <source>
        <dbReference type="Pfam" id="PF00534"/>
    </source>
</evidence>
<reference evidence="5 8" key="2">
    <citation type="journal article" date="2018" name="Int. J. Syst. Evol. Microbiol.">
        <title>Pseudooceanicola lipolyticus sp. nov., a marine alphaproteobacterium, reclassification of Oceanicola flagellatus as Pseudooceanicola flagellatus comb. nov. and emended description of the genus Pseudooceanicola.</title>
        <authorList>
            <person name="Huang M.-M."/>
            <person name="Guo L.-L."/>
            <person name="Wu Y.-H."/>
            <person name="Lai Q.-L."/>
            <person name="Shao Z.-Z."/>
            <person name="Wang C.-S."/>
            <person name="Wu M."/>
            <person name="Xu X.-W."/>
        </authorList>
    </citation>
    <scope>NUCLEOTIDE SEQUENCE [LARGE SCALE GENOMIC DNA]</scope>
    <source>
        <strain evidence="5 8">Ar-45</strain>
    </source>
</reference>
<dbReference type="PANTHER" id="PTHR12526:SF640">
    <property type="entry name" value="COLANIC ACID BIOSYNTHESIS GLYCOSYLTRANSFERASE WCAL-RELATED"/>
    <property type="match status" value="1"/>
</dbReference>
<dbReference type="EMBL" id="PGTD01000015">
    <property type="protein sequence ID" value="PJE29759.1"/>
    <property type="molecule type" value="Genomic_DNA"/>
</dbReference>
<dbReference type="PANTHER" id="PTHR12526">
    <property type="entry name" value="GLYCOSYLTRANSFERASE"/>
    <property type="match status" value="1"/>
</dbReference>
<sequence>MNQPRIAQIDVIAPNFKKRMSGVTSTVYRLVPLQARSMAIASAGPSVPAEVPSVSLSALLSMSRKGPSGARVWHARRNNEMLVGIALKRLLRKRLKLVFTSAAQRHHKPATKWMLRQMDAVVATSQRSQSFLEVPSIVQHHGIDAELFHPAESPEAKAALRRKLGLPETQVLVGCFGRIRPQKGNDIFIEAMLRLLPERPGVTAVMMGGVTDQFRDFHAGLKQRVAEAGLDKQVLFLPEDPNWDISPWFRALDLYVAPQRWEGFGLTPMEAMSCGVPVVATRAGAFEDFIPDGKAGLIVDIEETEALTQATATLLDDPDKRAAFARDARAHVLQSCRIEQEAEALNALYRRLLDAG</sequence>
<evidence type="ECO:0000313" key="7">
    <source>
        <dbReference type="Proteomes" id="UP000231655"/>
    </source>
</evidence>
<protein>
    <submittedName>
        <fullName evidence="5">Glycosyltransferase family 1 protein</fullName>
    </submittedName>
    <submittedName>
        <fullName evidence="6">Mannosyltransferase</fullName>
    </submittedName>
</protein>
<comment type="similarity">
    <text evidence="1">Belongs to the glycosyltransferase group 1 family. Glycosyltransferase 4 subfamily.</text>
</comment>
<dbReference type="AlphaFoldDB" id="A0A285J5Y3"/>
<dbReference type="SUPFAM" id="SSF53756">
    <property type="entry name" value="UDP-Glycosyltransferase/glycogen phosphorylase"/>
    <property type="match status" value="1"/>
</dbReference>
<evidence type="ECO:0000256" key="3">
    <source>
        <dbReference type="ARBA" id="ARBA00022679"/>
    </source>
</evidence>
<dbReference type="RefSeq" id="WP_097146547.1">
    <property type="nucleotide sequence ID" value="NZ_OBEA01000005.1"/>
</dbReference>
<evidence type="ECO:0000256" key="2">
    <source>
        <dbReference type="ARBA" id="ARBA00022676"/>
    </source>
</evidence>
<dbReference type="OrthoDB" id="5490290at2"/>
<dbReference type="CDD" id="cd03801">
    <property type="entry name" value="GT4_PimA-like"/>
    <property type="match status" value="1"/>
</dbReference>
<accession>A0A285J5Y3</accession>
<dbReference type="InterPro" id="IPR001296">
    <property type="entry name" value="Glyco_trans_1"/>
</dbReference>
<evidence type="ECO:0000313" key="6">
    <source>
        <dbReference type="EMBL" id="SNY54511.1"/>
    </source>
</evidence>
<evidence type="ECO:0000313" key="5">
    <source>
        <dbReference type="EMBL" id="PJE29759.1"/>
    </source>
</evidence>
<dbReference type="EMBL" id="OBEA01000005">
    <property type="protein sequence ID" value="SNY54511.1"/>
    <property type="molecule type" value="Genomic_DNA"/>
</dbReference>
<dbReference type="Proteomes" id="UP000231655">
    <property type="component" value="Unassembled WGS sequence"/>
</dbReference>
<dbReference type="Gene3D" id="3.40.50.2000">
    <property type="entry name" value="Glycogen Phosphorylase B"/>
    <property type="match status" value="2"/>
</dbReference>
<dbReference type="Proteomes" id="UP000231702">
    <property type="component" value="Unassembled WGS sequence"/>
</dbReference>